<dbReference type="Pfam" id="PF08550">
    <property type="entry name" value="GATA_AreA"/>
    <property type="match status" value="1"/>
</dbReference>
<gene>
    <name evidence="2" type="ORF">CPSG_07303</name>
</gene>
<reference evidence="3" key="1">
    <citation type="journal article" date="2010" name="Genome Res.">
        <title>Population genomic sequencing of Coccidioides fungi reveals recent hybridization and transposon control.</title>
        <authorList>
            <person name="Neafsey D.E."/>
            <person name="Barker B.M."/>
            <person name="Sharpton T.J."/>
            <person name="Stajich J.E."/>
            <person name="Park D.J."/>
            <person name="Whiston E."/>
            <person name="Hung C.-Y."/>
            <person name="McMahan C."/>
            <person name="White J."/>
            <person name="Sykes S."/>
            <person name="Heiman D."/>
            <person name="Young S."/>
            <person name="Zeng Q."/>
            <person name="Abouelleil A."/>
            <person name="Aftuck L."/>
            <person name="Bessette D."/>
            <person name="Brown A."/>
            <person name="FitzGerald M."/>
            <person name="Lui A."/>
            <person name="Macdonald J.P."/>
            <person name="Priest M."/>
            <person name="Orbach M.J."/>
            <person name="Galgiani J.N."/>
            <person name="Kirkland T.N."/>
            <person name="Cole G.T."/>
            <person name="Birren B.W."/>
            <person name="Henn M.R."/>
            <person name="Taylor J.W."/>
            <person name="Rounsley S.D."/>
        </authorList>
    </citation>
    <scope>NUCLEOTIDE SEQUENCE [LARGE SCALE GENOMIC DNA]</scope>
    <source>
        <strain evidence="3">RMSCC 757 / Silveira</strain>
    </source>
</reference>
<dbReference type="VEuPathDB" id="FungiDB:D8B26_006052"/>
<dbReference type="VEuPathDB" id="FungiDB:CPSG_07303"/>
<dbReference type="OrthoDB" id="5424234at2759"/>
<dbReference type="OMA" id="FWRIWGA"/>
<feature type="compositionally biased region" description="Polar residues" evidence="1">
    <location>
        <begin position="123"/>
        <end position="140"/>
    </location>
</feature>
<evidence type="ECO:0000313" key="2">
    <source>
        <dbReference type="EMBL" id="EFW16253.1"/>
    </source>
</evidence>
<dbReference type="Proteomes" id="UP000002497">
    <property type="component" value="Unassembled WGS sequence"/>
</dbReference>
<name>E9DBV1_COCPS</name>
<dbReference type="HOGENOM" id="CLU_622572_0_0_1"/>
<feature type="compositionally biased region" description="Polar residues" evidence="1">
    <location>
        <begin position="276"/>
        <end position="301"/>
    </location>
</feature>
<dbReference type="AlphaFoldDB" id="E9DBV1"/>
<feature type="compositionally biased region" description="Pro residues" evidence="1">
    <location>
        <begin position="310"/>
        <end position="324"/>
    </location>
</feature>
<evidence type="ECO:0000256" key="1">
    <source>
        <dbReference type="SAM" id="MobiDB-lite"/>
    </source>
</evidence>
<sequence length="440" mass="48930">MADPLPHGLVSNTDHVSSDLKSADYVEIEDVAKLWRVYTTNKTTLKKGAGKRLENLFWRIWSNGRISSNISGSTLAHLFIQMTNETPLWTRDKEELGSISRNSPSTFPRLATDSASACKDSSRTQFSGNESKSRSRTSLPPSILKKPSRSSSQHRRKSTRFAFEELQNAREQGDAWREFRSSPRWAEMPRSERFNPRSRSYVPNPGPALFQPVPGMRKSAVISDNSIFDERYLRLASAFDGEVRTRKLTLEALSPTSRSAIKPKPPLMIPPLADTTCDQPLDNTSPHNSPASTPSTETQLTPRPILQRAPPCPKPPRPAEPHPTTPLVDKNFRARFVERQPRESPVSSLTTLISSKEPPSLPGSPAATDRTDFIIQPSQTSRMRDSPRAEMVLGQPPEVSLSRTLSGSPPAPISRSGSRLPARHGQDSQLSKLIEEKCKE</sequence>
<proteinExistence type="predicted"/>
<organism evidence="3">
    <name type="scientific">Coccidioides posadasii (strain RMSCC 757 / Silveira)</name>
    <name type="common">Valley fever fungus</name>
    <dbReference type="NCBI Taxonomy" id="443226"/>
    <lineage>
        <taxon>Eukaryota</taxon>
        <taxon>Fungi</taxon>
        <taxon>Dikarya</taxon>
        <taxon>Ascomycota</taxon>
        <taxon>Pezizomycotina</taxon>
        <taxon>Eurotiomycetes</taxon>
        <taxon>Eurotiomycetidae</taxon>
        <taxon>Onygenales</taxon>
        <taxon>Onygenaceae</taxon>
        <taxon>Coccidioides</taxon>
    </lineage>
</organism>
<feature type="region of interest" description="Disordered" evidence="1">
    <location>
        <begin position="257"/>
        <end position="440"/>
    </location>
</feature>
<reference evidence="3" key="2">
    <citation type="submission" date="2010-03" db="EMBL/GenBank/DDBJ databases">
        <title>The genome sequence of Coccidioides posadasii strain Silveira.</title>
        <authorList>
            <consortium name="The Broad Institute Genome Sequencing Center for Infectious Disease"/>
            <person name="Neafsey D."/>
            <person name="Orbach M."/>
            <person name="Henn M.R."/>
            <person name="Cole G.T."/>
            <person name="Galgiani J."/>
            <person name="Gardner M.J."/>
            <person name="Kirkland T.N."/>
            <person name="Taylor J.W."/>
            <person name="Young S.K."/>
            <person name="Zeng Q."/>
            <person name="Koehrsen M."/>
            <person name="Alvarado L."/>
            <person name="Berlin A."/>
            <person name="Borenstein D."/>
            <person name="Chapman S.B."/>
            <person name="Chen Z."/>
            <person name="Engels R."/>
            <person name="Freedman E."/>
            <person name="Gellesch M."/>
            <person name="Goldberg J."/>
            <person name="Griggs A."/>
            <person name="Gujja S."/>
            <person name="Heilman E."/>
            <person name="Heiman D."/>
            <person name="Howarth C."/>
            <person name="Jen D."/>
            <person name="Larson L."/>
            <person name="Mehta T."/>
            <person name="Neiman D."/>
            <person name="Park D."/>
            <person name="Pearson M."/>
            <person name="Richards J."/>
            <person name="Roberts A."/>
            <person name="Saif S."/>
            <person name="Shea T."/>
            <person name="Shenoy N."/>
            <person name="Sisk P."/>
            <person name="Stolte C."/>
            <person name="Sykes S."/>
            <person name="Walk T."/>
            <person name="White J."/>
            <person name="Yandava C."/>
            <person name="Haas B."/>
            <person name="Nusbaum C."/>
            <person name="Birren B."/>
        </authorList>
    </citation>
    <scope>NUCLEOTIDE SEQUENCE [LARGE SCALE GENOMIC DNA]</scope>
    <source>
        <strain evidence="3">RMSCC 757 / Silveira</strain>
    </source>
</reference>
<evidence type="ECO:0000313" key="3">
    <source>
        <dbReference type="Proteomes" id="UP000002497"/>
    </source>
</evidence>
<accession>E9DBV1</accession>
<protein>
    <submittedName>
        <fullName evidence="2">Uncharacterized protein</fullName>
    </submittedName>
</protein>
<dbReference type="EMBL" id="GL636498">
    <property type="protein sequence ID" value="EFW16253.1"/>
    <property type="molecule type" value="Genomic_DNA"/>
</dbReference>
<feature type="compositionally biased region" description="Basic residues" evidence="1">
    <location>
        <begin position="146"/>
        <end position="157"/>
    </location>
</feature>
<dbReference type="InterPro" id="IPR013860">
    <property type="entry name" value="AreA_GATA"/>
</dbReference>
<feature type="compositionally biased region" description="Basic and acidic residues" evidence="1">
    <location>
        <begin position="330"/>
        <end position="342"/>
    </location>
</feature>
<feature type="compositionally biased region" description="Polar residues" evidence="1">
    <location>
        <begin position="345"/>
        <end position="354"/>
    </location>
</feature>
<keyword evidence="3" id="KW-1185">Reference proteome</keyword>
<dbReference type="STRING" id="443226.E9DBV1"/>
<feature type="region of interest" description="Disordered" evidence="1">
    <location>
        <begin position="99"/>
        <end position="157"/>
    </location>
</feature>